<dbReference type="PANTHER" id="PTHR42948">
    <property type="entry name" value="TRANSPORTER"/>
    <property type="match status" value="1"/>
</dbReference>
<dbReference type="PRINTS" id="PR00176">
    <property type="entry name" value="NANEUSMPORT"/>
</dbReference>
<feature type="transmembrane region" description="Helical" evidence="6">
    <location>
        <begin position="143"/>
        <end position="164"/>
    </location>
</feature>
<feature type="transmembrane region" description="Helical" evidence="6">
    <location>
        <begin position="298"/>
        <end position="319"/>
    </location>
</feature>
<dbReference type="GO" id="GO:0016020">
    <property type="term" value="C:membrane"/>
    <property type="evidence" value="ECO:0007669"/>
    <property type="project" value="UniProtKB-SubCell"/>
</dbReference>
<dbReference type="GeneID" id="58716102"/>
<evidence type="ECO:0000256" key="2">
    <source>
        <dbReference type="ARBA" id="ARBA00022448"/>
    </source>
</evidence>
<dbReference type="CDD" id="cd10336">
    <property type="entry name" value="SLC6sbd_Tyt1-Like"/>
    <property type="match status" value="1"/>
</dbReference>
<evidence type="ECO:0000313" key="8">
    <source>
        <dbReference type="Proteomes" id="UP000029844"/>
    </source>
</evidence>
<evidence type="ECO:0000256" key="1">
    <source>
        <dbReference type="ARBA" id="ARBA00004141"/>
    </source>
</evidence>
<feature type="transmembrane region" description="Helical" evidence="6">
    <location>
        <begin position="92"/>
        <end position="116"/>
    </location>
</feature>
<keyword evidence="4 6" id="KW-1133">Transmembrane helix</keyword>
<gene>
    <name evidence="7" type="ORF">EP57_01400</name>
</gene>
<evidence type="ECO:0000256" key="6">
    <source>
        <dbReference type="SAM" id="Phobius"/>
    </source>
</evidence>
<evidence type="ECO:0000256" key="4">
    <source>
        <dbReference type="ARBA" id="ARBA00022989"/>
    </source>
</evidence>
<dbReference type="InterPro" id="IPR037272">
    <property type="entry name" value="SNS_sf"/>
</dbReference>
<keyword evidence="8" id="KW-1185">Reference proteome</keyword>
<dbReference type="PROSITE" id="PS50267">
    <property type="entry name" value="NA_NEUROTRAN_SYMP_3"/>
    <property type="match status" value="1"/>
</dbReference>
<comment type="subcellular location">
    <subcellularLocation>
        <location evidence="1">Membrane</location>
        <topology evidence="1">Multi-pass membrane protein</topology>
    </subcellularLocation>
</comment>
<dbReference type="Proteomes" id="UP000029844">
    <property type="component" value="Unassembled WGS sequence"/>
</dbReference>
<dbReference type="PANTHER" id="PTHR42948:SF1">
    <property type="entry name" value="TRANSPORTER"/>
    <property type="match status" value="1"/>
</dbReference>
<feature type="transmembrane region" description="Helical" evidence="6">
    <location>
        <begin position="43"/>
        <end position="65"/>
    </location>
</feature>
<protein>
    <recommendedName>
        <fullName evidence="9">Transporter</fullName>
    </recommendedName>
</protein>
<dbReference type="InterPro" id="IPR047218">
    <property type="entry name" value="YocR/YhdH-like"/>
</dbReference>
<dbReference type="STRING" id="1552123.EP57_01400"/>
<sequence>MDTNREQWGSKLGFTLASVGAVIGIGAIWKMPYIASKAGGGSFFIIFLLITFIVVLPILIGEYIVGRASQRDAISAYKVLAPKTHWNWVGKLGVLGSILVLAIYSIVGGWIIAYIIKALTGAVSHIDEGQLALQFGLTTANSATAIAGAAIFILLNIVIVLQGVNKGIERISKITVPILFILLIFLTILSLTLSNAVEGLAHFLKPDFSAINSKTIILILGQSFFSMSVGISLMVTYGSYLNDDISIPKVSAFIALLNVLISMLVAVAIFPALFSFGVEPYADSGILFVVLPSIFNRLSFGSFAFVVFLVLFFIATFSSSLSLLETAVAPFVKRLGSRTFATWVIGGIALLIAIPAALSFGSWSNFTIFGFTIFEVIDYVASNIILPLGALLTALFVGFRLPRKLLLDEFTKSSNLGKKTFFIWLLSLKYIAPIAIILIFLSAIGVLPF</sequence>
<feature type="transmembrane region" description="Helical" evidence="6">
    <location>
        <begin position="340"/>
        <end position="360"/>
    </location>
</feature>
<feature type="transmembrane region" description="Helical" evidence="6">
    <location>
        <begin position="176"/>
        <end position="196"/>
    </location>
</feature>
<dbReference type="AlphaFoldDB" id="A0A099WIA3"/>
<dbReference type="InterPro" id="IPR000175">
    <property type="entry name" value="Na/ntran_symport"/>
</dbReference>
<feature type="transmembrane region" description="Helical" evidence="6">
    <location>
        <begin position="216"/>
        <end position="240"/>
    </location>
</feature>
<proteinExistence type="predicted"/>
<accession>A0A099WIA3</accession>
<keyword evidence="2" id="KW-0813">Transport</keyword>
<evidence type="ECO:0000313" key="7">
    <source>
        <dbReference type="EMBL" id="KGL44278.1"/>
    </source>
</evidence>
<keyword evidence="3 6" id="KW-0812">Transmembrane</keyword>
<comment type="caution">
    <text evidence="7">The sequence shown here is derived from an EMBL/GenBank/DDBJ whole genome shotgun (WGS) entry which is preliminary data.</text>
</comment>
<evidence type="ECO:0000256" key="3">
    <source>
        <dbReference type="ARBA" id="ARBA00022692"/>
    </source>
</evidence>
<dbReference type="NCBIfam" id="NF037979">
    <property type="entry name" value="Na_transp"/>
    <property type="match status" value="1"/>
</dbReference>
<dbReference type="SUPFAM" id="SSF161070">
    <property type="entry name" value="SNF-like"/>
    <property type="match status" value="1"/>
</dbReference>
<dbReference type="EMBL" id="JNFA01000003">
    <property type="protein sequence ID" value="KGL44278.1"/>
    <property type="molecule type" value="Genomic_DNA"/>
</dbReference>
<dbReference type="OrthoDB" id="9762833at2"/>
<reference evidence="7 8" key="1">
    <citation type="submission" date="2014-05" db="EMBL/GenBank/DDBJ databases">
        <title>Novel Listeriaceae from food processing environments.</title>
        <authorList>
            <person name="den Bakker H.C."/>
        </authorList>
    </citation>
    <scope>NUCLEOTIDE SEQUENCE [LARGE SCALE GENOMIC DNA]</scope>
    <source>
        <strain evidence="7 8">FSL A5-0281</strain>
    </source>
</reference>
<feature type="transmembrane region" description="Helical" evidence="6">
    <location>
        <begin position="252"/>
        <end position="278"/>
    </location>
</feature>
<dbReference type="Pfam" id="PF00209">
    <property type="entry name" value="SNF"/>
    <property type="match status" value="2"/>
</dbReference>
<feature type="transmembrane region" description="Helical" evidence="6">
    <location>
        <begin position="12"/>
        <end position="31"/>
    </location>
</feature>
<keyword evidence="5 6" id="KW-0472">Membrane</keyword>
<dbReference type="RefSeq" id="WP_036083497.1">
    <property type="nucleotide sequence ID" value="NZ_CBCSHQ010000015.1"/>
</dbReference>
<evidence type="ECO:0008006" key="9">
    <source>
        <dbReference type="Google" id="ProtNLM"/>
    </source>
</evidence>
<name>A0A099WIA3_9LIST</name>
<dbReference type="eggNOG" id="COG0733">
    <property type="taxonomic scope" value="Bacteria"/>
</dbReference>
<organism evidence="7 8">
    <name type="scientific">Listeria booriae</name>
    <dbReference type="NCBI Taxonomy" id="1552123"/>
    <lineage>
        <taxon>Bacteria</taxon>
        <taxon>Bacillati</taxon>
        <taxon>Bacillota</taxon>
        <taxon>Bacilli</taxon>
        <taxon>Bacillales</taxon>
        <taxon>Listeriaceae</taxon>
        <taxon>Listeria</taxon>
    </lineage>
</organism>
<feature type="transmembrane region" description="Helical" evidence="6">
    <location>
        <begin position="380"/>
        <end position="401"/>
    </location>
</feature>
<evidence type="ECO:0000256" key="5">
    <source>
        <dbReference type="ARBA" id="ARBA00023136"/>
    </source>
</evidence>
<feature type="transmembrane region" description="Helical" evidence="6">
    <location>
        <begin position="421"/>
        <end position="447"/>
    </location>
</feature>